<comment type="caution">
    <text evidence="1">The sequence shown here is derived from an EMBL/GenBank/DDBJ whole genome shotgun (WGS) entry which is preliminary data.</text>
</comment>
<dbReference type="EMBL" id="JAHQIW010000449">
    <property type="protein sequence ID" value="KAJ1348179.1"/>
    <property type="molecule type" value="Genomic_DNA"/>
</dbReference>
<name>A0AAD5MPW8_PARTN</name>
<evidence type="ECO:0000313" key="2">
    <source>
        <dbReference type="Proteomes" id="UP001196413"/>
    </source>
</evidence>
<organism evidence="1 2">
    <name type="scientific">Parelaphostrongylus tenuis</name>
    <name type="common">Meningeal worm</name>
    <dbReference type="NCBI Taxonomy" id="148309"/>
    <lineage>
        <taxon>Eukaryota</taxon>
        <taxon>Metazoa</taxon>
        <taxon>Ecdysozoa</taxon>
        <taxon>Nematoda</taxon>
        <taxon>Chromadorea</taxon>
        <taxon>Rhabditida</taxon>
        <taxon>Rhabditina</taxon>
        <taxon>Rhabditomorpha</taxon>
        <taxon>Strongyloidea</taxon>
        <taxon>Metastrongylidae</taxon>
        <taxon>Parelaphostrongylus</taxon>
    </lineage>
</organism>
<sequence length="68" mass="7391">MCKTGDVEVTIMAISTNHTSISGILMTRNIIMANWSSSMWQSVMNRAIRLLASGPFASHFFSAAGIIN</sequence>
<reference evidence="1" key="1">
    <citation type="submission" date="2021-06" db="EMBL/GenBank/DDBJ databases">
        <title>Parelaphostrongylus tenuis whole genome reference sequence.</title>
        <authorList>
            <person name="Garwood T.J."/>
            <person name="Larsen P.A."/>
            <person name="Fountain-Jones N.M."/>
            <person name="Garbe J.R."/>
            <person name="Macchietto M.G."/>
            <person name="Kania S.A."/>
            <person name="Gerhold R.W."/>
            <person name="Richards J.E."/>
            <person name="Wolf T.M."/>
        </authorList>
    </citation>
    <scope>NUCLEOTIDE SEQUENCE</scope>
    <source>
        <strain evidence="1">MNPRO001-30</strain>
        <tissue evidence="1">Meninges</tissue>
    </source>
</reference>
<accession>A0AAD5MPW8</accession>
<gene>
    <name evidence="1" type="ORF">KIN20_003425</name>
</gene>
<keyword evidence="2" id="KW-1185">Reference proteome</keyword>
<protein>
    <submittedName>
        <fullName evidence="1">Uncharacterized protein</fullName>
    </submittedName>
</protein>
<dbReference type="AlphaFoldDB" id="A0AAD5MPW8"/>
<dbReference type="Proteomes" id="UP001196413">
    <property type="component" value="Unassembled WGS sequence"/>
</dbReference>
<evidence type="ECO:0000313" key="1">
    <source>
        <dbReference type="EMBL" id="KAJ1348179.1"/>
    </source>
</evidence>
<proteinExistence type="predicted"/>